<evidence type="ECO:0000256" key="5">
    <source>
        <dbReference type="ARBA" id="ARBA00023004"/>
    </source>
</evidence>
<dbReference type="OrthoDB" id="5288924at2"/>
<dbReference type="RefSeq" id="WP_013136356.1">
    <property type="nucleotide sequence ID" value="NC_014166.1"/>
</dbReference>
<keyword evidence="4" id="KW-0479">Metal-binding</keyword>
<dbReference type="InterPro" id="IPR007197">
    <property type="entry name" value="rSAM"/>
</dbReference>
<dbReference type="CDD" id="cd21109">
    <property type="entry name" value="SPASM"/>
    <property type="match status" value="1"/>
</dbReference>
<dbReference type="GO" id="GO:0003824">
    <property type="term" value="F:catalytic activity"/>
    <property type="evidence" value="ECO:0007669"/>
    <property type="project" value="InterPro"/>
</dbReference>
<dbReference type="InterPro" id="IPR023885">
    <property type="entry name" value="4Fe4S-binding_SPASM_dom"/>
</dbReference>
<dbReference type="Gene3D" id="3.20.20.70">
    <property type="entry name" value="Aldolase class I"/>
    <property type="match status" value="1"/>
</dbReference>
<dbReference type="eggNOG" id="COG0535">
    <property type="taxonomic scope" value="Bacteria"/>
</dbReference>
<dbReference type="HOGENOM" id="CLU_009273_1_1_7"/>
<evidence type="ECO:0000256" key="1">
    <source>
        <dbReference type="ARBA" id="ARBA00001966"/>
    </source>
</evidence>
<keyword evidence="3" id="KW-0949">S-adenosyl-L-methionine</keyword>
<dbReference type="SUPFAM" id="SSF102114">
    <property type="entry name" value="Radical SAM enzymes"/>
    <property type="match status" value="1"/>
</dbReference>
<dbReference type="GO" id="GO:0046872">
    <property type="term" value="F:metal ion binding"/>
    <property type="evidence" value="ECO:0007669"/>
    <property type="project" value="UniProtKB-KW"/>
</dbReference>
<sequence>MKTIDKLKNRIKQYDNLYLLTRNLLGLKKGVSGLLQGKKGSKEHIKSTYSLIKKDSKILGKPVHITIEPTNVCNAKCPVCETGADILERKKAFLSFNDFKIIIDKIGPYTNTLMYYFMGEPFLNKEWVNQIKYAKEKGISFISTCTNGDVKNIPQGIIDSGIDLVSFQMGGTTQETHEIYRVNTNLENIRNNLVETIELKKKHKSKVHLEAGYILMKHNEHQVDEFIQWCKEIGVDSFNIIDPCVRTVEQGIQYLPTNKDNWIYDPEKFKEGKLQRRVIPNNDCPWIYYSLNIMANGDISPCCHDACGKETMGNILEEEFEDIWNGKKYQNFRNKIHTNQKNINICKLCSGYGTAELK</sequence>
<evidence type="ECO:0000313" key="9">
    <source>
        <dbReference type="Proteomes" id="UP000000939"/>
    </source>
</evidence>
<dbReference type="CDD" id="cd01335">
    <property type="entry name" value="Radical_SAM"/>
    <property type="match status" value="1"/>
</dbReference>
<gene>
    <name evidence="8" type="ordered locus">Arnit_2562</name>
</gene>
<keyword evidence="9" id="KW-1185">Reference proteome</keyword>
<accession>D5V6E1</accession>
<name>D5V6E1_ARCNC</name>
<dbReference type="STRING" id="572480.Arnit_2562"/>
<dbReference type="GO" id="GO:0051536">
    <property type="term" value="F:iron-sulfur cluster binding"/>
    <property type="evidence" value="ECO:0007669"/>
    <property type="project" value="UniProtKB-KW"/>
</dbReference>
<protein>
    <submittedName>
        <fullName evidence="8">Radical SAM domain protein</fullName>
    </submittedName>
</protein>
<keyword evidence="6" id="KW-0411">Iron-sulfur</keyword>
<dbReference type="InterPro" id="IPR034391">
    <property type="entry name" value="AdoMet-like_SPASM_containing"/>
</dbReference>
<dbReference type="Pfam" id="PF13186">
    <property type="entry name" value="SPASM"/>
    <property type="match status" value="1"/>
</dbReference>
<dbReference type="PANTHER" id="PTHR11228">
    <property type="entry name" value="RADICAL SAM DOMAIN PROTEIN"/>
    <property type="match status" value="1"/>
</dbReference>
<dbReference type="SFLD" id="SFLDG01067">
    <property type="entry name" value="SPASM/twitch_domain_containing"/>
    <property type="match status" value="1"/>
</dbReference>
<reference evidence="8 9" key="1">
    <citation type="journal article" date="2010" name="Stand. Genomic Sci.">
        <title>Complete genome sequence of Arcobacter nitrofigilis type strain (CI).</title>
        <authorList>
            <person name="Pati A."/>
            <person name="Gronow S."/>
            <person name="Lapidus A."/>
            <person name="Copeland A."/>
            <person name="Glavina Del Rio T."/>
            <person name="Nolan M."/>
            <person name="Lucas S."/>
            <person name="Tice H."/>
            <person name="Cheng J.F."/>
            <person name="Han C."/>
            <person name="Chertkov O."/>
            <person name="Bruce D."/>
            <person name="Tapia R."/>
            <person name="Goodwin L."/>
            <person name="Pitluck S."/>
            <person name="Liolios K."/>
            <person name="Ivanova N."/>
            <person name="Mavromatis K."/>
            <person name="Chen A."/>
            <person name="Palaniappan K."/>
            <person name="Land M."/>
            <person name="Hauser L."/>
            <person name="Chang Y.J."/>
            <person name="Jeffries C.D."/>
            <person name="Detter J.C."/>
            <person name="Rohde M."/>
            <person name="Goker M."/>
            <person name="Bristow J."/>
            <person name="Eisen J.A."/>
            <person name="Markowitz V."/>
            <person name="Hugenholtz P."/>
            <person name="Klenk H.P."/>
            <person name="Kyrpides N.C."/>
        </authorList>
    </citation>
    <scope>NUCLEOTIDE SEQUENCE [LARGE SCALE GENOMIC DNA]</scope>
    <source>
        <strain evidence="9">ATCC 33309 / DSM 7299 / CCUG 15893 / LMG 7604 / NCTC 12251 / CI</strain>
    </source>
</reference>
<feature type="domain" description="Radical SAM core" evidence="7">
    <location>
        <begin position="59"/>
        <end position="282"/>
    </location>
</feature>
<keyword evidence="2" id="KW-0004">4Fe-4S</keyword>
<dbReference type="SFLD" id="SFLDG01387">
    <property type="entry name" value="BtrN-like_SPASM_domain_contain"/>
    <property type="match status" value="1"/>
</dbReference>
<dbReference type="InterPro" id="IPR050377">
    <property type="entry name" value="Radical_SAM_PqqE_MftC-like"/>
</dbReference>
<evidence type="ECO:0000256" key="2">
    <source>
        <dbReference type="ARBA" id="ARBA00022485"/>
    </source>
</evidence>
<dbReference type="PROSITE" id="PS51918">
    <property type="entry name" value="RADICAL_SAM"/>
    <property type="match status" value="1"/>
</dbReference>
<dbReference type="PANTHER" id="PTHR11228:SF7">
    <property type="entry name" value="PQQA PEPTIDE CYCLASE"/>
    <property type="match status" value="1"/>
</dbReference>
<dbReference type="InterPro" id="IPR058240">
    <property type="entry name" value="rSAM_sf"/>
</dbReference>
<keyword evidence="5" id="KW-0408">Iron</keyword>
<evidence type="ECO:0000313" key="8">
    <source>
        <dbReference type="EMBL" id="ADG94211.1"/>
    </source>
</evidence>
<organism evidence="8 9">
    <name type="scientific">Arcobacter nitrofigilis (strain ATCC 33309 / DSM 7299 / CCUG 15893 / LMG 7604 / NCTC 12251 / CI)</name>
    <name type="common">Campylobacter nitrofigilis</name>
    <dbReference type="NCBI Taxonomy" id="572480"/>
    <lineage>
        <taxon>Bacteria</taxon>
        <taxon>Pseudomonadati</taxon>
        <taxon>Campylobacterota</taxon>
        <taxon>Epsilonproteobacteria</taxon>
        <taxon>Campylobacterales</taxon>
        <taxon>Arcobacteraceae</taxon>
        <taxon>Arcobacter</taxon>
    </lineage>
</organism>
<dbReference type="Pfam" id="PF04055">
    <property type="entry name" value="Radical_SAM"/>
    <property type="match status" value="1"/>
</dbReference>
<dbReference type="EMBL" id="CP001999">
    <property type="protein sequence ID" value="ADG94211.1"/>
    <property type="molecule type" value="Genomic_DNA"/>
</dbReference>
<evidence type="ECO:0000256" key="6">
    <source>
        <dbReference type="ARBA" id="ARBA00023014"/>
    </source>
</evidence>
<dbReference type="AlphaFoldDB" id="D5V6E1"/>
<evidence type="ECO:0000256" key="4">
    <source>
        <dbReference type="ARBA" id="ARBA00022723"/>
    </source>
</evidence>
<dbReference type="KEGG" id="ant:Arnit_2562"/>
<proteinExistence type="predicted"/>
<comment type="cofactor">
    <cofactor evidence="1">
        <name>[4Fe-4S] cluster</name>
        <dbReference type="ChEBI" id="CHEBI:49883"/>
    </cofactor>
</comment>
<evidence type="ECO:0000256" key="3">
    <source>
        <dbReference type="ARBA" id="ARBA00022691"/>
    </source>
</evidence>
<dbReference type="InterPro" id="IPR013785">
    <property type="entry name" value="Aldolase_TIM"/>
</dbReference>
<dbReference type="SFLD" id="SFLDS00029">
    <property type="entry name" value="Radical_SAM"/>
    <property type="match status" value="1"/>
</dbReference>
<dbReference type="Proteomes" id="UP000000939">
    <property type="component" value="Chromosome"/>
</dbReference>
<evidence type="ECO:0000259" key="7">
    <source>
        <dbReference type="PROSITE" id="PS51918"/>
    </source>
</evidence>